<dbReference type="Proteomes" id="UP001597340">
    <property type="component" value="Unassembled WGS sequence"/>
</dbReference>
<reference evidence="3" key="1">
    <citation type="journal article" date="2019" name="Int. J. Syst. Evol. Microbiol.">
        <title>The Global Catalogue of Microorganisms (GCM) 10K type strain sequencing project: providing services to taxonomists for standard genome sequencing and annotation.</title>
        <authorList>
            <consortium name="The Broad Institute Genomics Platform"/>
            <consortium name="The Broad Institute Genome Sequencing Center for Infectious Disease"/>
            <person name="Wu L."/>
            <person name="Ma J."/>
        </authorList>
    </citation>
    <scope>NUCLEOTIDE SEQUENCE [LARGE SCALE GENOMIC DNA]</scope>
    <source>
        <strain evidence="3">CCM 9147</strain>
    </source>
</reference>
<accession>A0ABW4DFN5</accession>
<evidence type="ECO:0008006" key="4">
    <source>
        <dbReference type="Google" id="ProtNLM"/>
    </source>
</evidence>
<keyword evidence="3" id="KW-1185">Reference proteome</keyword>
<dbReference type="EMBL" id="JBHTNZ010000012">
    <property type="protein sequence ID" value="MFD1461996.1"/>
    <property type="molecule type" value="Genomic_DNA"/>
</dbReference>
<evidence type="ECO:0000313" key="2">
    <source>
        <dbReference type="EMBL" id="MFD1461996.1"/>
    </source>
</evidence>
<feature type="region of interest" description="Disordered" evidence="1">
    <location>
        <begin position="1"/>
        <end position="25"/>
    </location>
</feature>
<sequence>MQRQNKPQNLAVAPAVESPPSEPVTLEHDPQAFQQGYDAAYNEGFNSGFAKGYEDGHQIAYKAQ</sequence>
<dbReference type="RefSeq" id="WP_229523170.1">
    <property type="nucleotide sequence ID" value="NZ_JAFFQR010000015.1"/>
</dbReference>
<evidence type="ECO:0000256" key="1">
    <source>
        <dbReference type="SAM" id="MobiDB-lite"/>
    </source>
</evidence>
<comment type="caution">
    <text evidence="2">The sequence shown here is derived from an EMBL/GenBank/DDBJ whole genome shotgun (WGS) entry which is preliminary data.</text>
</comment>
<organism evidence="2 3">
    <name type="scientific">Paenibacillus farraposensis</name>
    <dbReference type="NCBI Taxonomy" id="2807095"/>
    <lineage>
        <taxon>Bacteria</taxon>
        <taxon>Bacillati</taxon>
        <taxon>Bacillota</taxon>
        <taxon>Bacilli</taxon>
        <taxon>Bacillales</taxon>
        <taxon>Paenibacillaceae</taxon>
        <taxon>Paenibacillus</taxon>
    </lineage>
</organism>
<gene>
    <name evidence="2" type="ORF">ACFQ5D_11390</name>
</gene>
<protein>
    <recommendedName>
        <fullName evidence="4">Flagellar assembly protein H</fullName>
    </recommendedName>
</protein>
<name>A0ABW4DFN5_9BACL</name>
<proteinExistence type="predicted"/>
<evidence type="ECO:0000313" key="3">
    <source>
        <dbReference type="Proteomes" id="UP001597340"/>
    </source>
</evidence>